<comment type="caution">
    <text evidence="13">The sequence shown here is derived from an EMBL/GenBank/DDBJ whole genome shotgun (WGS) entry which is preliminary data.</text>
</comment>
<dbReference type="Pfam" id="PF22640">
    <property type="entry name" value="ManC_GMP_beta-helix"/>
    <property type="match status" value="1"/>
</dbReference>
<dbReference type="SUPFAM" id="SSF51182">
    <property type="entry name" value="RmlC-like cupins"/>
    <property type="match status" value="1"/>
</dbReference>
<dbReference type="Gene3D" id="2.60.120.10">
    <property type="entry name" value="Jelly Rolls"/>
    <property type="match status" value="1"/>
</dbReference>
<dbReference type="InterPro" id="IPR051161">
    <property type="entry name" value="Mannose-6P_isomerase_type2"/>
</dbReference>
<keyword evidence="5 13" id="KW-0548">Nucleotidyltransferase</keyword>
<keyword evidence="14" id="KW-1185">Reference proteome</keyword>
<dbReference type="Gene3D" id="3.90.550.10">
    <property type="entry name" value="Spore Coat Polysaccharide Biosynthesis Protein SpsA, Chain A"/>
    <property type="match status" value="1"/>
</dbReference>
<keyword evidence="6" id="KW-0547">Nucleotide-binding</keyword>
<dbReference type="SUPFAM" id="SSF53448">
    <property type="entry name" value="Nucleotide-diphospho-sugar transferases"/>
    <property type="match status" value="1"/>
</dbReference>
<evidence type="ECO:0000256" key="6">
    <source>
        <dbReference type="ARBA" id="ARBA00022741"/>
    </source>
</evidence>
<accession>A0A368HHW9</accession>
<reference evidence="13 14" key="1">
    <citation type="submission" date="2018-02" db="EMBL/GenBank/DDBJ databases">
        <title>Insights into the biology of acidophilic members of the Acidiferrobacteraceae family derived from comparative genomic analyses.</title>
        <authorList>
            <person name="Issotta F."/>
            <person name="Thyssen C."/>
            <person name="Mena C."/>
            <person name="Moya A."/>
            <person name="Bellenberg S."/>
            <person name="Sproer C."/>
            <person name="Covarrubias P.C."/>
            <person name="Sand W."/>
            <person name="Quatrini R."/>
            <person name="Vera M."/>
        </authorList>
    </citation>
    <scope>NUCLEOTIDE SEQUENCE [LARGE SCALE GENOMIC DNA]</scope>
    <source>
        <strain evidence="14">m-1</strain>
    </source>
</reference>
<dbReference type="GO" id="GO:0000271">
    <property type="term" value="P:polysaccharide biosynthetic process"/>
    <property type="evidence" value="ECO:0007669"/>
    <property type="project" value="InterPro"/>
</dbReference>
<protein>
    <recommendedName>
        <fullName evidence="3">mannose-1-phosphate guanylyltransferase</fullName>
        <ecNumber evidence="3">2.7.7.13</ecNumber>
    </recommendedName>
</protein>
<dbReference type="EMBL" id="PSYR01000001">
    <property type="protein sequence ID" value="RCN58981.1"/>
    <property type="molecule type" value="Genomic_DNA"/>
</dbReference>
<sequence>MKLHPIVLCGGSGSRLWPLSRDEHPKQLLPLLGERSLLQETVLRLEGLADVAAPVVVSNAQYRFLIAEQMREIGKMPCPLLLEPAGRNTAPALTLAALRVLATDPEALLLAMPADHAMTDAAGFRAAVGAALELATAGRLVTFGVVPDAPETGYGYIRRSAGGEVAEFVEKPDLARAEAFLASGDYLWNSGLFLMRATRWIEELRRYRPDILQVCEAAITSGRQDYDFFHVGACFQDCPGESIDYAVMEHTGAASVVPLAAGWSDVGAWDALWDIGAKDEHGNMVRGDVVTQGSRDNLIVADNRLVAVLGVHDLVVVETKDAVLVAHRARAQEVKELVARLKAMARSECTTPSRVWRPWGFYESLDNGARFQVKRIMVRPGAALSLQMHHHRAEHWVVVKGTARVVRDHEQFLITENQSTYIPVGVRHRLENPGLIPLEMIEVQSGGYLGEDDITRFEDIYRRMEPSVGG</sequence>
<dbReference type="InterPro" id="IPR011051">
    <property type="entry name" value="RmlC_Cupin_sf"/>
</dbReference>
<evidence type="ECO:0000256" key="4">
    <source>
        <dbReference type="ARBA" id="ARBA00022679"/>
    </source>
</evidence>
<dbReference type="NCBIfam" id="TIGR01479">
    <property type="entry name" value="GMP_PMI"/>
    <property type="match status" value="1"/>
</dbReference>
<dbReference type="GO" id="GO:0005525">
    <property type="term" value="F:GTP binding"/>
    <property type="evidence" value="ECO:0007669"/>
    <property type="project" value="UniProtKB-KW"/>
</dbReference>
<comment type="pathway">
    <text evidence="1">Nucleotide-sugar biosynthesis; GDP-alpha-D-mannose biosynthesis; GDP-alpha-D-mannose from alpha-D-mannose 1-phosphate (GTP route): step 1/1.</text>
</comment>
<gene>
    <name evidence="13" type="ORF">C4900_04315</name>
</gene>
<feature type="domain" description="MannoseP isomerase/GMP-like beta-helix" evidence="12">
    <location>
        <begin position="287"/>
        <end position="341"/>
    </location>
</feature>
<dbReference type="UniPathway" id="UPA00126">
    <property type="reaction ID" value="UER00930"/>
</dbReference>
<dbReference type="CDD" id="cd02509">
    <property type="entry name" value="GDP-M1P_Guanylyltransferase"/>
    <property type="match status" value="1"/>
</dbReference>
<dbReference type="FunFam" id="2.60.120.10:FF:000032">
    <property type="entry name" value="Mannose-1-phosphate guanylyltransferase/mannose-6-phosphate isomerase"/>
    <property type="match status" value="1"/>
</dbReference>
<dbReference type="RefSeq" id="WP_114282375.1">
    <property type="nucleotide sequence ID" value="NZ_PSYR01000001.1"/>
</dbReference>
<dbReference type="GO" id="GO:0009298">
    <property type="term" value="P:GDP-mannose biosynthetic process"/>
    <property type="evidence" value="ECO:0007669"/>
    <property type="project" value="UniProtKB-UniPathway"/>
</dbReference>
<dbReference type="InterPro" id="IPR014710">
    <property type="entry name" value="RmlC-like_jellyroll"/>
</dbReference>
<dbReference type="GO" id="GO:0016853">
    <property type="term" value="F:isomerase activity"/>
    <property type="evidence" value="ECO:0007669"/>
    <property type="project" value="UniProtKB-KW"/>
</dbReference>
<evidence type="ECO:0000256" key="7">
    <source>
        <dbReference type="ARBA" id="ARBA00023134"/>
    </source>
</evidence>
<evidence type="ECO:0000259" key="10">
    <source>
        <dbReference type="Pfam" id="PF00483"/>
    </source>
</evidence>
<evidence type="ECO:0000256" key="2">
    <source>
        <dbReference type="ARBA" id="ARBA00006115"/>
    </source>
</evidence>
<evidence type="ECO:0000256" key="1">
    <source>
        <dbReference type="ARBA" id="ARBA00004823"/>
    </source>
</evidence>
<dbReference type="EC" id="2.7.7.13" evidence="3"/>
<dbReference type="InterPro" id="IPR054566">
    <property type="entry name" value="ManC/GMP-like_b-helix"/>
</dbReference>
<keyword evidence="13" id="KW-0413">Isomerase</keyword>
<dbReference type="CDD" id="cd02213">
    <property type="entry name" value="cupin_PMI_typeII_C"/>
    <property type="match status" value="1"/>
</dbReference>
<comment type="similarity">
    <text evidence="2 9">Belongs to the mannose-6-phosphate isomerase type 2 family.</text>
</comment>
<dbReference type="InterPro" id="IPR001538">
    <property type="entry name" value="Man6P_isomerase-2_C"/>
</dbReference>
<dbReference type="Proteomes" id="UP000253250">
    <property type="component" value="Unassembled WGS sequence"/>
</dbReference>
<evidence type="ECO:0000256" key="8">
    <source>
        <dbReference type="ARBA" id="ARBA00047343"/>
    </source>
</evidence>
<dbReference type="InterPro" id="IPR006375">
    <property type="entry name" value="Man1P_GuaTrfase/Man6P_Isoase"/>
</dbReference>
<dbReference type="GO" id="GO:0004475">
    <property type="term" value="F:mannose-1-phosphate guanylyltransferase (GTP) activity"/>
    <property type="evidence" value="ECO:0007669"/>
    <property type="project" value="UniProtKB-EC"/>
</dbReference>
<evidence type="ECO:0000313" key="14">
    <source>
        <dbReference type="Proteomes" id="UP000253250"/>
    </source>
</evidence>
<dbReference type="AlphaFoldDB" id="A0A368HHW9"/>
<keyword evidence="4 13" id="KW-0808">Transferase</keyword>
<evidence type="ECO:0000313" key="13">
    <source>
        <dbReference type="EMBL" id="RCN58981.1"/>
    </source>
</evidence>
<dbReference type="PANTHER" id="PTHR46390:SF1">
    <property type="entry name" value="MANNOSE-1-PHOSPHATE GUANYLYLTRANSFERASE"/>
    <property type="match status" value="1"/>
</dbReference>
<dbReference type="Pfam" id="PF00483">
    <property type="entry name" value="NTP_transferase"/>
    <property type="match status" value="1"/>
</dbReference>
<dbReference type="FunFam" id="3.90.550.10:FF:000046">
    <property type="entry name" value="Mannose-1-phosphate guanylyltransferase (GDP)"/>
    <property type="match status" value="1"/>
</dbReference>
<dbReference type="InterPro" id="IPR005835">
    <property type="entry name" value="NTP_transferase_dom"/>
</dbReference>
<dbReference type="InterPro" id="IPR049577">
    <property type="entry name" value="GMPP_N"/>
</dbReference>
<proteinExistence type="inferred from homology"/>
<name>A0A368HHW9_9GAMM</name>
<feature type="domain" description="Mannose-6-phosphate isomerase type II C-terminal" evidence="11">
    <location>
        <begin position="346"/>
        <end position="459"/>
    </location>
</feature>
<dbReference type="OrthoDB" id="9806359at2"/>
<dbReference type="PANTHER" id="PTHR46390">
    <property type="entry name" value="MANNOSE-1-PHOSPHATE GUANYLYLTRANSFERASE"/>
    <property type="match status" value="1"/>
</dbReference>
<feature type="domain" description="Nucleotidyl transferase" evidence="10">
    <location>
        <begin position="5"/>
        <end position="280"/>
    </location>
</feature>
<dbReference type="InterPro" id="IPR029044">
    <property type="entry name" value="Nucleotide-diphossugar_trans"/>
</dbReference>
<organism evidence="13 14">
    <name type="scientific">Acidiferrobacter thiooxydans</name>
    <dbReference type="NCBI Taxonomy" id="163359"/>
    <lineage>
        <taxon>Bacteria</taxon>
        <taxon>Pseudomonadati</taxon>
        <taxon>Pseudomonadota</taxon>
        <taxon>Gammaproteobacteria</taxon>
        <taxon>Acidiferrobacterales</taxon>
        <taxon>Acidiferrobacteraceae</taxon>
        <taxon>Acidiferrobacter</taxon>
    </lineage>
</organism>
<keyword evidence="7" id="KW-0342">GTP-binding</keyword>
<comment type="catalytic activity">
    <reaction evidence="8">
        <text>alpha-D-mannose 1-phosphate + GTP + H(+) = GDP-alpha-D-mannose + diphosphate</text>
        <dbReference type="Rhea" id="RHEA:15229"/>
        <dbReference type="ChEBI" id="CHEBI:15378"/>
        <dbReference type="ChEBI" id="CHEBI:33019"/>
        <dbReference type="ChEBI" id="CHEBI:37565"/>
        <dbReference type="ChEBI" id="CHEBI:57527"/>
        <dbReference type="ChEBI" id="CHEBI:58409"/>
        <dbReference type="EC" id="2.7.7.13"/>
    </reaction>
</comment>
<evidence type="ECO:0000256" key="9">
    <source>
        <dbReference type="RuleBase" id="RU004190"/>
    </source>
</evidence>
<evidence type="ECO:0000256" key="5">
    <source>
        <dbReference type="ARBA" id="ARBA00022695"/>
    </source>
</evidence>
<evidence type="ECO:0000259" key="11">
    <source>
        <dbReference type="Pfam" id="PF01050"/>
    </source>
</evidence>
<dbReference type="Pfam" id="PF01050">
    <property type="entry name" value="MannoseP_isomer"/>
    <property type="match status" value="1"/>
</dbReference>
<evidence type="ECO:0000256" key="3">
    <source>
        <dbReference type="ARBA" id="ARBA00012387"/>
    </source>
</evidence>
<evidence type="ECO:0000259" key="12">
    <source>
        <dbReference type="Pfam" id="PF22640"/>
    </source>
</evidence>